<dbReference type="SUPFAM" id="SSF53335">
    <property type="entry name" value="S-adenosyl-L-methionine-dependent methyltransferases"/>
    <property type="match status" value="1"/>
</dbReference>
<evidence type="ECO:0000256" key="5">
    <source>
        <dbReference type="ARBA" id="ARBA00023098"/>
    </source>
</evidence>
<name>A0A419SLK1_9BACL</name>
<keyword evidence="4" id="KW-0949">S-adenosyl-L-methionine</keyword>
<evidence type="ECO:0000256" key="4">
    <source>
        <dbReference type="ARBA" id="ARBA00022691"/>
    </source>
</evidence>
<evidence type="ECO:0000313" key="6">
    <source>
        <dbReference type="EMBL" id="RKD24938.1"/>
    </source>
</evidence>
<evidence type="ECO:0000313" key="7">
    <source>
        <dbReference type="Proteomes" id="UP000284219"/>
    </source>
</evidence>
<keyword evidence="2" id="KW-0489">Methyltransferase</keyword>
<dbReference type="Pfam" id="PF02353">
    <property type="entry name" value="CMAS"/>
    <property type="match status" value="1"/>
</dbReference>
<organism evidence="6 7">
    <name type="scientific">Ammoniphilus oxalaticus</name>
    <dbReference type="NCBI Taxonomy" id="66863"/>
    <lineage>
        <taxon>Bacteria</taxon>
        <taxon>Bacillati</taxon>
        <taxon>Bacillota</taxon>
        <taxon>Bacilli</taxon>
        <taxon>Bacillales</taxon>
        <taxon>Paenibacillaceae</taxon>
        <taxon>Aneurinibacillus group</taxon>
        <taxon>Ammoniphilus</taxon>
    </lineage>
</organism>
<reference evidence="6 7" key="1">
    <citation type="submission" date="2016-08" db="EMBL/GenBank/DDBJ databases">
        <title>Novel Firmicute Genomes.</title>
        <authorList>
            <person name="Poppleton D.I."/>
            <person name="Gribaldo S."/>
        </authorList>
    </citation>
    <scope>NUCLEOTIDE SEQUENCE [LARGE SCALE GENOMIC DNA]</scope>
    <source>
        <strain evidence="6 7">RAOx-1</strain>
    </source>
</reference>
<comment type="caution">
    <text evidence="6">The sequence shown here is derived from an EMBL/GenBank/DDBJ whole genome shotgun (WGS) entry which is preliminary data.</text>
</comment>
<dbReference type="InterPro" id="IPR029063">
    <property type="entry name" value="SAM-dependent_MTases_sf"/>
</dbReference>
<dbReference type="AlphaFoldDB" id="A0A419SLK1"/>
<evidence type="ECO:0000256" key="2">
    <source>
        <dbReference type="ARBA" id="ARBA00022603"/>
    </source>
</evidence>
<dbReference type="PANTHER" id="PTHR43667">
    <property type="entry name" value="CYCLOPROPANE-FATTY-ACYL-PHOSPHOLIPID SYNTHASE"/>
    <property type="match status" value="1"/>
</dbReference>
<evidence type="ECO:0000256" key="3">
    <source>
        <dbReference type="ARBA" id="ARBA00022679"/>
    </source>
</evidence>
<comment type="similarity">
    <text evidence="1">Belongs to the CFA/CMAS family.</text>
</comment>
<dbReference type="InterPro" id="IPR050723">
    <property type="entry name" value="CFA/CMAS"/>
</dbReference>
<dbReference type="GO" id="GO:0008168">
    <property type="term" value="F:methyltransferase activity"/>
    <property type="evidence" value="ECO:0007669"/>
    <property type="project" value="UniProtKB-KW"/>
</dbReference>
<gene>
    <name evidence="6" type="ORF">BEP19_03625</name>
</gene>
<keyword evidence="3" id="KW-0808">Transferase</keyword>
<keyword evidence="7" id="KW-1185">Reference proteome</keyword>
<keyword evidence="5" id="KW-0443">Lipid metabolism</keyword>
<dbReference type="GO" id="GO:0006629">
    <property type="term" value="P:lipid metabolic process"/>
    <property type="evidence" value="ECO:0007669"/>
    <property type="project" value="UniProtKB-KW"/>
</dbReference>
<dbReference type="Gene3D" id="3.40.50.150">
    <property type="entry name" value="Vaccinia Virus protein VP39"/>
    <property type="match status" value="1"/>
</dbReference>
<dbReference type="EMBL" id="MCHY01000007">
    <property type="protein sequence ID" value="RKD24938.1"/>
    <property type="molecule type" value="Genomic_DNA"/>
</dbReference>
<accession>A0A419SLK1</accession>
<dbReference type="PANTHER" id="PTHR43667:SF1">
    <property type="entry name" value="CYCLOPROPANE-FATTY-ACYL-PHOSPHOLIPID SYNTHASE"/>
    <property type="match status" value="1"/>
</dbReference>
<dbReference type="Proteomes" id="UP000284219">
    <property type="component" value="Unassembled WGS sequence"/>
</dbReference>
<proteinExistence type="inferred from homology"/>
<evidence type="ECO:0000256" key="1">
    <source>
        <dbReference type="ARBA" id="ARBA00010815"/>
    </source>
</evidence>
<dbReference type="GO" id="GO:0032259">
    <property type="term" value="P:methylation"/>
    <property type="evidence" value="ECO:0007669"/>
    <property type="project" value="UniProtKB-KW"/>
</dbReference>
<sequence>MGKNGIAVSKVSSITKNKKDAQHHYDLGNDFYSLWLDESMSYSCAYFKHPSDTLHQAQLKKIDHVLSKLQLQSGEKLLTSAAAWAG</sequence>
<protein>
    <submittedName>
        <fullName evidence="6">Uncharacterized protein</fullName>
    </submittedName>
</protein>